<protein>
    <submittedName>
        <fullName evidence="1">Uncharacterized protein</fullName>
    </submittedName>
</protein>
<reference evidence="1" key="1">
    <citation type="submission" date="2018-05" db="EMBL/GenBank/DDBJ databases">
        <authorList>
            <person name="Lanie J.A."/>
            <person name="Ng W.-L."/>
            <person name="Kazmierczak K.M."/>
            <person name="Andrzejewski T.M."/>
            <person name="Davidsen T.M."/>
            <person name="Wayne K.J."/>
            <person name="Tettelin H."/>
            <person name="Glass J.I."/>
            <person name="Rusch D."/>
            <person name="Podicherti R."/>
            <person name="Tsui H.-C.T."/>
            <person name="Winkler M.E."/>
        </authorList>
    </citation>
    <scope>NUCLEOTIDE SEQUENCE</scope>
</reference>
<proteinExistence type="predicted"/>
<gene>
    <name evidence="1" type="ORF">METZ01_LOCUS56600</name>
</gene>
<dbReference type="AlphaFoldDB" id="A0A381SIE0"/>
<sequence length="49" mass="5936">MYLLKNIKKSGKIITDWYFVDSIDQISYKEHLSNTFYVKDRSNRLSVNY</sequence>
<name>A0A381SIE0_9ZZZZ</name>
<evidence type="ECO:0000313" key="1">
    <source>
        <dbReference type="EMBL" id="SVA03746.1"/>
    </source>
</evidence>
<dbReference type="EMBL" id="UINC01003147">
    <property type="protein sequence ID" value="SVA03746.1"/>
    <property type="molecule type" value="Genomic_DNA"/>
</dbReference>
<organism evidence="1">
    <name type="scientific">marine metagenome</name>
    <dbReference type="NCBI Taxonomy" id="408172"/>
    <lineage>
        <taxon>unclassified sequences</taxon>
        <taxon>metagenomes</taxon>
        <taxon>ecological metagenomes</taxon>
    </lineage>
</organism>
<accession>A0A381SIE0</accession>